<evidence type="ECO:0000313" key="5">
    <source>
        <dbReference type="EMBL" id="TKA76518.1"/>
    </source>
</evidence>
<sequence length="124" mass="12555">MGNLCGKQSSSEDAFSQPGRTLGSAPARPANASASVPPRIHSQSQGHTLGGSNSGPGVSADDDPRTAAARAAEDRARRAQGKGKLGRALDAQRAQTQAATLEASSRATRGARDADAAAEARAYN</sequence>
<evidence type="ECO:0000313" key="6">
    <source>
        <dbReference type="Proteomes" id="UP000308768"/>
    </source>
</evidence>
<feature type="compositionally biased region" description="Low complexity" evidence="4">
    <location>
        <begin position="24"/>
        <end position="38"/>
    </location>
</feature>
<keyword evidence="1" id="KW-0519">Myristate</keyword>
<gene>
    <name evidence="5" type="ORF">B0A49_02912</name>
</gene>
<evidence type="ECO:0000256" key="4">
    <source>
        <dbReference type="SAM" id="MobiDB-lite"/>
    </source>
</evidence>
<dbReference type="InterPro" id="IPR031632">
    <property type="entry name" value="SVIP"/>
</dbReference>
<feature type="region of interest" description="Disordered" evidence="4">
    <location>
        <begin position="1"/>
        <end position="124"/>
    </location>
</feature>
<dbReference type="AlphaFoldDB" id="A0A4U0XLV7"/>
<keyword evidence="6" id="KW-1185">Reference proteome</keyword>
<keyword evidence="3" id="KW-0449">Lipoprotein</keyword>
<reference evidence="5 6" key="1">
    <citation type="submission" date="2017-03" db="EMBL/GenBank/DDBJ databases">
        <title>Genomes of endolithic fungi from Antarctica.</title>
        <authorList>
            <person name="Coleine C."/>
            <person name="Masonjones S."/>
            <person name="Stajich J.E."/>
        </authorList>
    </citation>
    <scope>NUCLEOTIDE SEQUENCE [LARGE SCALE GENOMIC DNA]</scope>
    <source>
        <strain evidence="5 6">CCFEE 5187</strain>
    </source>
</reference>
<feature type="compositionally biased region" description="Polar residues" evidence="4">
    <location>
        <begin position="1"/>
        <end position="14"/>
    </location>
</feature>
<evidence type="ECO:0000256" key="3">
    <source>
        <dbReference type="ARBA" id="ARBA00023288"/>
    </source>
</evidence>
<dbReference type="Proteomes" id="UP000308768">
    <property type="component" value="Unassembled WGS sequence"/>
</dbReference>
<evidence type="ECO:0000256" key="2">
    <source>
        <dbReference type="ARBA" id="ARBA00023139"/>
    </source>
</evidence>
<protein>
    <submittedName>
        <fullName evidence="5">Uncharacterized protein</fullName>
    </submittedName>
</protein>
<dbReference type="EMBL" id="NAJN01000233">
    <property type="protein sequence ID" value="TKA76518.1"/>
    <property type="molecule type" value="Genomic_DNA"/>
</dbReference>
<comment type="caution">
    <text evidence="5">The sequence shown here is derived from an EMBL/GenBank/DDBJ whole genome shotgun (WGS) entry which is preliminary data.</text>
</comment>
<evidence type="ECO:0000256" key="1">
    <source>
        <dbReference type="ARBA" id="ARBA00022707"/>
    </source>
</evidence>
<accession>A0A4U0XLV7</accession>
<dbReference type="Pfam" id="PF15811">
    <property type="entry name" value="SVIP"/>
    <property type="match status" value="1"/>
</dbReference>
<proteinExistence type="predicted"/>
<name>A0A4U0XLV7_9PEZI</name>
<organism evidence="5 6">
    <name type="scientific">Cryomyces minteri</name>
    <dbReference type="NCBI Taxonomy" id="331657"/>
    <lineage>
        <taxon>Eukaryota</taxon>
        <taxon>Fungi</taxon>
        <taxon>Dikarya</taxon>
        <taxon>Ascomycota</taxon>
        <taxon>Pezizomycotina</taxon>
        <taxon>Dothideomycetes</taxon>
        <taxon>Dothideomycetes incertae sedis</taxon>
        <taxon>Cryomyces</taxon>
    </lineage>
</organism>
<keyword evidence="2" id="KW-0564">Palmitate</keyword>